<dbReference type="EMBL" id="MCIF01000002">
    <property type="protein sequence ID" value="RAQ95162.1"/>
    <property type="molecule type" value="Genomic_DNA"/>
</dbReference>
<evidence type="ECO:0000256" key="1">
    <source>
        <dbReference type="ARBA" id="ARBA00001913"/>
    </source>
</evidence>
<dbReference type="Proteomes" id="UP000248706">
    <property type="component" value="Unassembled WGS sequence"/>
</dbReference>
<dbReference type="InterPro" id="IPR050819">
    <property type="entry name" value="Tripeptidyl-peptidase_I"/>
</dbReference>
<keyword evidence="6" id="KW-0106">Calcium</keyword>
<dbReference type="SUPFAM" id="SSF52743">
    <property type="entry name" value="Subtilisin-like"/>
    <property type="match status" value="1"/>
</dbReference>
<evidence type="ECO:0000256" key="4">
    <source>
        <dbReference type="ARBA" id="ARBA00022801"/>
    </source>
</evidence>
<name>A0A328VGF5_9CHLR</name>
<dbReference type="GO" id="GO:0004252">
    <property type="term" value="F:serine-type endopeptidase activity"/>
    <property type="evidence" value="ECO:0007669"/>
    <property type="project" value="InterPro"/>
</dbReference>
<dbReference type="GO" id="GO:0006508">
    <property type="term" value="P:proteolysis"/>
    <property type="evidence" value="ECO:0007669"/>
    <property type="project" value="UniProtKB-KW"/>
</dbReference>
<dbReference type="PANTHER" id="PTHR14218">
    <property type="entry name" value="PROTEASE S8 TRIPEPTIDYL PEPTIDASE I CLN2"/>
    <property type="match status" value="1"/>
</dbReference>
<evidence type="ECO:0000259" key="8">
    <source>
        <dbReference type="PROSITE" id="PS51695"/>
    </source>
</evidence>
<comment type="caution">
    <text evidence="9">The sequence shown here is derived from an EMBL/GenBank/DDBJ whole genome shotgun (WGS) entry which is preliminary data.</text>
</comment>
<evidence type="ECO:0000256" key="5">
    <source>
        <dbReference type="ARBA" id="ARBA00022825"/>
    </source>
</evidence>
<keyword evidence="3" id="KW-0479">Metal-binding</keyword>
<dbReference type="Pfam" id="PF00082">
    <property type="entry name" value="Peptidase_S8"/>
    <property type="match status" value="1"/>
</dbReference>
<dbReference type="Pfam" id="PF09286">
    <property type="entry name" value="Pro-kuma_activ"/>
    <property type="match status" value="1"/>
</dbReference>
<dbReference type="InterPro" id="IPR000209">
    <property type="entry name" value="Peptidase_S8/S53_dom"/>
</dbReference>
<dbReference type="RefSeq" id="WP_112427646.1">
    <property type="nucleotide sequence ID" value="NZ_MCIF01000002.1"/>
</dbReference>
<dbReference type="InterPro" id="IPR015366">
    <property type="entry name" value="S53_propep"/>
</dbReference>
<evidence type="ECO:0000313" key="9">
    <source>
        <dbReference type="EMBL" id="RAQ95162.1"/>
    </source>
</evidence>
<organism evidence="9 10">
    <name type="scientific">Thermogemmatispora tikiterensis</name>
    <dbReference type="NCBI Taxonomy" id="1825093"/>
    <lineage>
        <taxon>Bacteria</taxon>
        <taxon>Bacillati</taxon>
        <taxon>Chloroflexota</taxon>
        <taxon>Ktedonobacteria</taxon>
        <taxon>Thermogemmatisporales</taxon>
        <taxon>Thermogemmatisporaceae</taxon>
        <taxon>Thermogemmatispora</taxon>
    </lineage>
</organism>
<dbReference type="GO" id="GO:0046872">
    <property type="term" value="F:metal ion binding"/>
    <property type="evidence" value="ECO:0007669"/>
    <property type="project" value="UniProtKB-KW"/>
</dbReference>
<evidence type="ECO:0000256" key="2">
    <source>
        <dbReference type="ARBA" id="ARBA00022670"/>
    </source>
</evidence>
<sequence>MSSSDPFRAGVSLPRYRGAFLASLLLVLLLSACLFPGPGSPEADRHATPAATVVSRQAPTLLPDNHVIVDRPIIHNLPPGQAVPQDLVLPLTIDLLYNDTALERTLDQIYTPGSPLYRHYLTPQQIRQAFGPSDEQIQNVRQWFSSQGYRILAVDSLATSLRVEASVGTIEHSLHLQLQQYIQQNGPSSQKFYLPTGQPRLPAHIASLVQSIIGLSTFGIFQPELRSQQPGPAAAAKSGDCHQYGARQTLTHAQLAAAYQFDQLYRHGLQGQGISIGILELNEPFDLQDVAQYFACAGVQPPSIEVENVVGKVAPGPGQGEAALDLELAGSLAPQAHLVVYQAQKASTQDMLAIFQRVAAENRLAAFSVSYGAPEDALSDNEQLSLARALRMMATEGISVLVSSGDCGAFSERLPNIALVEMPSAIPYAIAVGGTTLQVNVHNERTNETAWGRMAGAGSFCQNDWGSGGGVTQSSLFKRPSWQTGPGLNSHYDGTAGLILTPDLTPVQAPNGLRQVPDVAAAADNIAIFWHGRWVRAGGTSAAAPIWAAGLALVDQGLRQLQKPLFGSTPTLYWLANHPGRSQLLNDVVSGDNGFYRATPGWDYVTGWGSPNFFALLQCLQSA</sequence>
<dbReference type="SMART" id="SM00944">
    <property type="entry name" value="Pro-kuma_activ"/>
    <property type="match status" value="1"/>
</dbReference>
<accession>A0A328VGF5</accession>
<keyword evidence="10" id="KW-1185">Reference proteome</keyword>
<comment type="cofactor">
    <cofactor evidence="1">
        <name>Ca(2+)</name>
        <dbReference type="ChEBI" id="CHEBI:29108"/>
    </cofactor>
</comment>
<evidence type="ECO:0000256" key="6">
    <source>
        <dbReference type="ARBA" id="ARBA00022837"/>
    </source>
</evidence>
<dbReference type="PANTHER" id="PTHR14218:SF15">
    <property type="entry name" value="TRIPEPTIDYL-PEPTIDASE 1"/>
    <property type="match status" value="1"/>
</dbReference>
<dbReference type="InterPro" id="IPR030400">
    <property type="entry name" value="Sedolisin_dom"/>
</dbReference>
<feature type="domain" description="Peptidase S53" evidence="8">
    <location>
        <begin position="249"/>
        <end position="623"/>
    </location>
</feature>
<dbReference type="PROSITE" id="PS51695">
    <property type="entry name" value="SEDOLISIN"/>
    <property type="match status" value="1"/>
</dbReference>
<keyword evidence="7" id="KW-0865">Zymogen</keyword>
<gene>
    <name evidence="9" type="ORF">A4R35_06415</name>
</gene>
<dbReference type="Gene3D" id="3.40.50.200">
    <property type="entry name" value="Peptidase S8/S53 domain"/>
    <property type="match status" value="1"/>
</dbReference>
<evidence type="ECO:0000313" key="10">
    <source>
        <dbReference type="Proteomes" id="UP000248706"/>
    </source>
</evidence>
<evidence type="ECO:0000256" key="3">
    <source>
        <dbReference type="ARBA" id="ARBA00022723"/>
    </source>
</evidence>
<dbReference type="PROSITE" id="PS00138">
    <property type="entry name" value="SUBTILASE_SER"/>
    <property type="match status" value="1"/>
</dbReference>
<keyword evidence="2" id="KW-0645">Protease</keyword>
<dbReference type="OrthoDB" id="3480681at2"/>
<dbReference type="AlphaFoldDB" id="A0A328VGF5"/>
<reference evidence="9 10" key="1">
    <citation type="submission" date="2016-08" db="EMBL/GenBank/DDBJ databases">
        <title>Analysis of Carbohydrate Active Enzymes in Thermogemmatispora T81 Reveals Carbohydrate Degradation Ability.</title>
        <authorList>
            <person name="Tomazini A."/>
            <person name="Lal S."/>
            <person name="Stott M."/>
            <person name="Henrissat B."/>
            <person name="Polikarpov I."/>
            <person name="Sparling R."/>
            <person name="Levin D.B."/>
        </authorList>
    </citation>
    <scope>NUCLEOTIDE SEQUENCE [LARGE SCALE GENOMIC DNA]</scope>
    <source>
        <strain evidence="9 10">T81</strain>
    </source>
</reference>
<keyword evidence="5" id="KW-0720">Serine protease</keyword>
<dbReference type="SUPFAM" id="SSF54897">
    <property type="entry name" value="Protease propeptides/inhibitors"/>
    <property type="match status" value="1"/>
</dbReference>
<dbReference type="InterPro" id="IPR023828">
    <property type="entry name" value="Peptidase_S8_Ser-AS"/>
</dbReference>
<dbReference type="InterPro" id="IPR036852">
    <property type="entry name" value="Peptidase_S8/S53_dom_sf"/>
</dbReference>
<keyword evidence="4" id="KW-0378">Hydrolase</keyword>
<dbReference type="GO" id="GO:0008240">
    <property type="term" value="F:tripeptidyl-peptidase activity"/>
    <property type="evidence" value="ECO:0007669"/>
    <property type="project" value="TreeGrafter"/>
</dbReference>
<evidence type="ECO:0000256" key="7">
    <source>
        <dbReference type="ARBA" id="ARBA00023145"/>
    </source>
</evidence>
<dbReference type="CDD" id="cd04056">
    <property type="entry name" value="Peptidases_S53"/>
    <property type="match status" value="1"/>
</dbReference>
<protein>
    <recommendedName>
        <fullName evidence="8">Peptidase S53 domain-containing protein</fullName>
    </recommendedName>
</protein>
<dbReference type="CDD" id="cd11377">
    <property type="entry name" value="Pro-peptidase_S53"/>
    <property type="match status" value="1"/>
</dbReference>
<proteinExistence type="predicted"/>